<name>A0A317X095_9EURO</name>
<protein>
    <recommendedName>
        <fullName evidence="3">Transcription factor domain-containing protein</fullName>
    </recommendedName>
</protein>
<keyword evidence="2" id="KW-1185">Reference proteome</keyword>
<gene>
    <name evidence="1" type="ORF">BO70DRAFT_329159</name>
</gene>
<reference evidence="1 2" key="1">
    <citation type="submission" date="2016-12" db="EMBL/GenBank/DDBJ databases">
        <title>The genomes of Aspergillus section Nigri reveals drivers in fungal speciation.</title>
        <authorList>
            <consortium name="DOE Joint Genome Institute"/>
            <person name="Vesth T.C."/>
            <person name="Nybo J."/>
            <person name="Theobald S."/>
            <person name="Brandl J."/>
            <person name="Frisvad J.C."/>
            <person name="Nielsen K.F."/>
            <person name="Lyhne E.K."/>
            <person name="Kogle M.E."/>
            <person name="Kuo A."/>
            <person name="Riley R."/>
            <person name="Clum A."/>
            <person name="Nolan M."/>
            <person name="Lipzen A."/>
            <person name="Salamov A."/>
            <person name="Henrissat B."/>
            <person name="Wiebenga A."/>
            <person name="De Vries R.P."/>
            <person name="Grigoriev I.V."/>
            <person name="Mortensen U.H."/>
            <person name="Andersen M.R."/>
            <person name="Baker S.E."/>
        </authorList>
    </citation>
    <scope>NUCLEOTIDE SEQUENCE [LARGE SCALE GENOMIC DNA]</scope>
    <source>
        <strain evidence="1 2">CBS 117.55</strain>
    </source>
</reference>
<accession>A0A317X095</accession>
<dbReference type="VEuPathDB" id="FungiDB:BO70DRAFT_329159"/>
<sequence>MGAGRISKIALIYRICSYTSKFFPCPKYPTGTIHGMALADIRTACDSIAESLEKSLSGDGMHHLGLAMLRARDEGNPDIFRQKLSDAIRRTQEIGKDKYVPADNEDKEIRNVRQYMPFCNLYIWDSQTDSIPISGALKDDQVPDTRLNPPVELTERIFQIRLINFWRNNSPKVDSEYDIVLAEKRYEALCNEFLPTLPRAFVLEPNKQWDKDFPWLPYQREFLHISIFSSICYNYRPVLQLEPQKIQSLPANDRALLGPQRKALAVAAFNVLTRYLNLHTLESGISTRLPDIIMPTFDAAVLLAALYANRGMEWECKNYRHCMLRVNPFETHMESLKPELCMETLRSTLDHLQKCAETSVLAKTAAETLDRVLKRVNDGH</sequence>
<dbReference type="EMBL" id="MSFL01000002">
    <property type="protein sequence ID" value="PWY91002.1"/>
    <property type="molecule type" value="Genomic_DNA"/>
</dbReference>
<evidence type="ECO:0000313" key="2">
    <source>
        <dbReference type="Proteomes" id="UP000247233"/>
    </source>
</evidence>
<evidence type="ECO:0000313" key="1">
    <source>
        <dbReference type="EMBL" id="PWY91002.1"/>
    </source>
</evidence>
<dbReference type="GeneID" id="37063006"/>
<dbReference type="RefSeq" id="XP_025403445.1">
    <property type="nucleotide sequence ID" value="XM_025540769.1"/>
</dbReference>
<organism evidence="1 2">
    <name type="scientific">Aspergillus heteromorphus CBS 117.55</name>
    <dbReference type="NCBI Taxonomy" id="1448321"/>
    <lineage>
        <taxon>Eukaryota</taxon>
        <taxon>Fungi</taxon>
        <taxon>Dikarya</taxon>
        <taxon>Ascomycota</taxon>
        <taxon>Pezizomycotina</taxon>
        <taxon>Eurotiomycetes</taxon>
        <taxon>Eurotiomycetidae</taxon>
        <taxon>Eurotiales</taxon>
        <taxon>Aspergillaceae</taxon>
        <taxon>Aspergillus</taxon>
        <taxon>Aspergillus subgen. Circumdati</taxon>
    </lineage>
</organism>
<dbReference type="OrthoDB" id="5344325at2759"/>
<dbReference type="STRING" id="1448321.A0A317X095"/>
<evidence type="ECO:0008006" key="3">
    <source>
        <dbReference type="Google" id="ProtNLM"/>
    </source>
</evidence>
<proteinExistence type="predicted"/>
<dbReference type="Proteomes" id="UP000247233">
    <property type="component" value="Unassembled WGS sequence"/>
</dbReference>
<comment type="caution">
    <text evidence="1">The sequence shown here is derived from an EMBL/GenBank/DDBJ whole genome shotgun (WGS) entry which is preliminary data.</text>
</comment>
<dbReference type="AlphaFoldDB" id="A0A317X095"/>
<dbReference type="CDD" id="cd12148">
    <property type="entry name" value="fungal_TF_MHR"/>
    <property type="match status" value="1"/>
</dbReference>